<evidence type="ECO:0000259" key="2">
    <source>
        <dbReference type="Pfam" id="PF08241"/>
    </source>
</evidence>
<dbReference type="SUPFAM" id="SSF53335">
    <property type="entry name" value="S-adenosyl-L-methionine-dependent methyltransferases"/>
    <property type="match status" value="1"/>
</dbReference>
<proteinExistence type="predicted"/>
<feature type="region of interest" description="Disordered" evidence="1">
    <location>
        <begin position="161"/>
        <end position="184"/>
    </location>
</feature>
<dbReference type="InterPro" id="IPR050508">
    <property type="entry name" value="Methyltransf_Superfamily"/>
</dbReference>
<feature type="region of interest" description="Disordered" evidence="1">
    <location>
        <begin position="1"/>
        <end position="51"/>
    </location>
</feature>
<dbReference type="Proteomes" id="UP000650467">
    <property type="component" value="Unassembled WGS sequence"/>
</dbReference>
<dbReference type="AlphaFoldDB" id="A0A835SN77"/>
<dbReference type="CDD" id="cd02440">
    <property type="entry name" value="AdoMet_MTases"/>
    <property type="match status" value="1"/>
</dbReference>
<evidence type="ECO:0000256" key="1">
    <source>
        <dbReference type="SAM" id="MobiDB-lite"/>
    </source>
</evidence>
<dbReference type="EMBL" id="JAEHOC010000028">
    <property type="protein sequence ID" value="KAG2430119.1"/>
    <property type="molecule type" value="Genomic_DNA"/>
</dbReference>
<reference evidence="3" key="1">
    <citation type="journal article" date="2020" name="bioRxiv">
        <title>Comparative genomics of Chlamydomonas.</title>
        <authorList>
            <person name="Craig R.J."/>
            <person name="Hasan A.R."/>
            <person name="Ness R.W."/>
            <person name="Keightley P.D."/>
        </authorList>
    </citation>
    <scope>NUCLEOTIDE SEQUENCE</scope>
    <source>
        <strain evidence="3">SAG 7.73</strain>
    </source>
</reference>
<dbReference type="PANTHER" id="PTHR42912">
    <property type="entry name" value="METHYLTRANSFERASE"/>
    <property type="match status" value="1"/>
</dbReference>
<feature type="compositionally biased region" description="Gly residues" evidence="1">
    <location>
        <begin position="165"/>
        <end position="175"/>
    </location>
</feature>
<protein>
    <recommendedName>
        <fullName evidence="2">Methyltransferase type 11 domain-containing protein</fullName>
    </recommendedName>
</protein>
<comment type="caution">
    <text evidence="3">The sequence shown here is derived from an EMBL/GenBank/DDBJ whole genome shotgun (WGS) entry which is preliminary data.</text>
</comment>
<dbReference type="InterPro" id="IPR029063">
    <property type="entry name" value="SAM-dependent_MTases_sf"/>
</dbReference>
<name>A0A835SN77_CHLIN</name>
<sequence>MHSTADPQSEPSTAPESTASSSSTRSSAAASAAAPAAAPPVAAAAAAPAPPARPSIAELDELRFKLDPSVERWRTRETMLIAAISDPKDDKTASSDLPGVTRRLADVLPRLLPAGGPGAVAADPQRAAHWAYHLVRHLGFNGLAFAGFAAHDLVERLQQLQRQAAGGGSGSGSGSSGSSSRTAVRTPFEKLLESGETELAYRLNDFIEAVDQDYEAIKAGAYPLPWDMTSPRHRQYRPAYVAASSAAYVAEWVKITQRRLAKQPEPLWLDGGKLYPQYYSKTFHFQTDGWFSARSAFVYETTTETLFSGLQDIMQRTALLPVADFVREAESGSGPASSASGASERSPAQLRLLEVAAGTGRFHTFIKAHLSPFYLARARNNMRYWRSLRAPGRSLGGVDETGTEFLQTAAEDIAAPDESFDIVVCVYLFHELPEAVRRRAVSEFARVLRPGGLLVLTDSVQLGDRPGMERNLDVFGDFNEPYYRSFLSCDLGAMGEEAGLVPDGKWVNLVTKTLSFRKPAVGEALATAPAV</sequence>
<evidence type="ECO:0000313" key="3">
    <source>
        <dbReference type="EMBL" id="KAG2430119.1"/>
    </source>
</evidence>
<evidence type="ECO:0000313" key="4">
    <source>
        <dbReference type="Proteomes" id="UP000650467"/>
    </source>
</evidence>
<dbReference type="GO" id="GO:0008757">
    <property type="term" value="F:S-adenosylmethionine-dependent methyltransferase activity"/>
    <property type="evidence" value="ECO:0007669"/>
    <property type="project" value="InterPro"/>
</dbReference>
<dbReference type="Pfam" id="PF08241">
    <property type="entry name" value="Methyltransf_11"/>
    <property type="match status" value="1"/>
</dbReference>
<accession>A0A835SN77</accession>
<organism evidence="3 4">
    <name type="scientific">Chlamydomonas incerta</name>
    <dbReference type="NCBI Taxonomy" id="51695"/>
    <lineage>
        <taxon>Eukaryota</taxon>
        <taxon>Viridiplantae</taxon>
        <taxon>Chlorophyta</taxon>
        <taxon>core chlorophytes</taxon>
        <taxon>Chlorophyceae</taxon>
        <taxon>CS clade</taxon>
        <taxon>Chlamydomonadales</taxon>
        <taxon>Chlamydomonadaceae</taxon>
        <taxon>Chlamydomonas</taxon>
    </lineage>
</organism>
<feature type="domain" description="Methyltransferase type 11" evidence="2">
    <location>
        <begin position="353"/>
        <end position="456"/>
    </location>
</feature>
<dbReference type="PANTHER" id="PTHR42912:SF81">
    <property type="entry name" value="METHYLTRANSFERASE DOMAIN-CONTAINING PROTEIN"/>
    <property type="match status" value="1"/>
</dbReference>
<dbReference type="Gene3D" id="3.40.50.150">
    <property type="entry name" value="Vaccinia Virus protein VP39"/>
    <property type="match status" value="1"/>
</dbReference>
<gene>
    <name evidence="3" type="ORF">HXX76_010218</name>
</gene>
<dbReference type="OrthoDB" id="3647at2759"/>
<dbReference type="InterPro" id="IPR013216">
    <property type="entry name" value="Methyltransf_11"/>
</dbReference>
<feature type="compositionally biased region" description="Low complexity" evidence="1">
    <location>
        <begin position="9"/>
        <end position="47"/>
    </location>
</feature>
<keyword evidence="4" id="KW-1185">Reference proteome</keyword>